<evidence type="ECO:0000256" key="26">
    <source>
        <dbReference type="SAM" id="Phobius"/>
    </source>
</evidence>
<keyword evidence="8" id="KW-0808">Transferase</keyword>
<dbReference type="GO" id="GO:0046872">
    <property type="term" value="F:metal ion binding"/>
    <property type="evidence" value="ECO:0007669"/>
    <property type="project" value="UniProtKB-KW"/>
</dbReference>
<feature type="binding site" evidence="24">
    <location>
        <position position="241"/>
    </location>
    <ligand>
        <name>Mn(2+)</name>
        <dbReference type="ChEBI" id="CHEBI:29035"/>
    </ligand>
</feature>
<dbReference type="PANTHER" id="PTHR12871">
    <property type="entry name" value="BETA-1,2-N-ACETYLGLUCOSAMINYLTRANSFERASE II"/>
    <property type="match status" value="1"/>
</dbReference>
<evidence type="ECO:0000256" key="10">
    <source>
        <dbReference type="ARBA" id="ARBA00022723"/>
    </source>
</evidence>
<protein>
    <recommendedName>
        <fullName evidence="6">Alpha-1,6-mannosyl-glycoprotein 2-beta-N-acetylglucosaminyltransferase</fullName>
        <ecNumber evidence="5">2.4.1.143</ecNumber>
    </recommendedName>
    <alternativeName>
        <fullName evidence="21">Beta-1,2-N-acetylglucosaminyltransferase II</fullName>
    </alternativeName>
    <alternativeName>
        <fullName evidence="20">GlcNAc-T II</fullName>
    </alternativeName>
    <alternativeName>
        <fullName evidence="19">Mannoside acetylglucosaminyltransferase 2</fullName>
    </alternativeName>
    <alternativeName>
        <fullName evidence="18">N-glycosyl-oligosaccharide-glycoprotein N-acetylglucosaminyltransferase II</fullName>
    </alternativeName>
</protein>
<feature type="disulfide bond" evidence="25">
    <location>
        <begin position="314"/>
        <end position="411"/>
    </location>
</feature>
<evidence type="ECO:0000256" key="1">
    <source>
        <dbReference type="ARBA" id="ARBA00001936"/>
    </source>
</evidence>
<dbReference type="GO" id="GO:0009312">
    <property type="term" value="P:oligosaccharide biosynthetic process"/>
    <property type="evidence" value="ECO:0007669"/>
    <property type="project" value="InterPro"/>
</dbReference>
<comment type="pathway">
    <text evidence="3">Protein modification; protein glycosylation.</text>
</comment>
<keyword evidence="16" id="KW-0325">Glycoprotein</keyword>
<dbReference type="GO" id="GO:0006487">
    <property type="term" value="P:protein N-linked glycosylation"/>
    <property type="evidence" value="ECO:0007669"/>
    <property type="project" value="TreeGrafter"/>
</dbReference>
<keyword evidence="7" id="KW-0328">Glycosyltransferase</keyword>
<evidence type="ECO:0000256" key="4">
    <source>
        <dbReference type="ARBA" id="ARBA00011011"/>
    </source>
</evidence>
<evidence type="ECO:0000256" key="14">
    <source>
        <dbReference type="ARBA" id="ARBA00023136"/>
    </source>
</evidence>
<evidence type="ECO:0000256" key="22">
    <source>
        <dbReference type="ARBA" id="ARBA00093257"/>
    </source>
</evidence>
<evidence type="ECO:0000256" key="3">
    <source>
        <dbReference type="ARBA" id="ARBA00004922"/>
    </source>
</evidence>
<evidence type="ECO:0000256" key="18">
    <source>
        <dbReference type="ARBA" id="ARBA00029663"/>
    </source>
</evidence>
<evidence type="ECO:0000256" key="6">
    <source>
        <dbReference type="ARBA" id="ARBA00014817"/>
    </source>
</evidence>
<evidence type="ECO:0000256" key="2">
    <source>
        <dbReference type="ARBA" id="ARBA00004323"/>
    </source>
</evidence>
<dbReference type="InterPro" id="IPR007754">
    <property type="entry name" value="GlcNAc_II"/>
</dbReference>
<dbReference type="Proteomes" id="UP000822688">
    <property type="component" value="Chromosome 2"/>
</dbReference>
<comment type="catalytic activity">
    <reaction evidence="22">
        <text>an N(4)-{beta-D-GlcNAc-(1-&gt;2)-alpha-D-Man-(1-&gt;3)-[alpha-D-Man-(1-&gt;6)]-beta-D-Man-(1-&gt;4)-beta-D-GlcNAc-(1-&gt;4)-beta-D-GlcNAc}-L-asparaginyl-[protein] + UDP-N-acetyl-alpha-D-glucosamine = N(4)-{beta-D-GlcNAc-(1-&gt;2)-alpha-D-Man-(1-&gt;3)-[beta-D-GlcNAc-(1-&gt;2)-alpha-D-Man-(1-&gt;6)]-beta-D-Man-(1-&gt;4)-beta-D-GlcNAc-(1-&gt;4)-beta-D-GlcNAc}-L-asparaginyl-[protein] + UDP + H(+)</text>
        <dbReference type="Rhea" id="RHEA:12941"/>
        <dbReference type="Rhea" id="RHEA-COMP:13526"/>
        <dbReference type="Rhea" id="RHEA-COMP:14369"/>
        <dbReference type="ChEBI" id="CHEBI:15378"/>
        <dbReference type="ChEBI" id="CHEBI:57705"/>
        <dbReference type="ChEBI" id="CHEBI:58223"/>
        <dbReference type="ChEBI" id="CHEBI:60615"/>
        <dbReference type="ChEBI" id="CHEBI:60651"/>
        <dbReference type="EC" id="2.4.1.143"/>
    </reaction>
</comment>
<comment type="caution">
    <text evidence="27">The sequence shown here is derived from an EMBL/GenBank/DDBJ whole genome shotgun (WGS) entry which is preliminary data.</text>
</comment>
<evidence type="ECO:0000256" key="13">
    <source>
        <dbReference type="ARBA" id="ARBA00023034"/>
    </source>
</evidence>
<evidence type="ECO:0000256" key="9">
    <source>
        <dbReference type="ARBA" id="ARBA00022692"/>
    </source>
</evidence>
<keyword evidence="17 24" id="KW-0464">Manganese</keyword>
<feature type="transmembrane region" description="Helical" evidence="26">
    <location>
        <begin position="22"/>
        <end position="44"/>
    </location>
</feature>
<dbReference type="Gene3D" id="3.90.550.10">
    <property type="entry name" value="Spore Coat Polysaccharide Biosynthesis Protein SpsA, Chain A"/>
    <property type="match status" value="1"/>
</dbReference>
<evidence type="ECO:0000256" key="21">
    <source>
        <dbReference type="ARBA" id="ARBA00032915"/>
    </source>
</evidence>
<evidence type="ECO:0000313" key="28">
    <source>
        <dbReference type="Proteomes" id="UP000822688"/>
    </source>
</evidence>
<dbReference type="EC" id="2.4.1.143" evidence="5"/>
<evidence type="ECO:0000256" key="25">
    <source>
        <dbReference type="PIRSR" id="PIRSR607754-3"/>
    </source>
</evidence>
<dbReference type="InterPro" id="IPR029044">
    <property type="entry name" value="Nucleotide-diphossugar_trans"/>
</dbReference>
<keyword evidence="13" id="KW-0333">Golgi apparatus</keyword>
<sequence>MRGAGWDGGDVEQRHEWPRLRLLVLQLLIVVSTVVSPFLIYGWFDGFGNNWLVRRPAVVDVDSLRMRGINLPEPTKLAKQLLIRNSLPPRNVDLFPSLGADRVIIVLYVHYRPSYLKLVVSALSAVHGINETLLIVSHDGFYEEMNAIVESIRFCQVKQIFAPWSPHLYTDEFPGASPGDCEDKEDAEKLSCTGNPDQYGNHRSVRIVSLKHHWWWMMNTVWDGLAETKRFDGHMMFIEEDHYVLPNVYRNIQMLVRLKQVRCPYCIAVNAAPLDVKSRGEGFGKLVAEKPGNVGYTFNRTVWERIHLQAKPFCMFDDYNWDITMWSSVYPTFGDALYTLRGPRSSAVHFGECGLHAGTHLAIFLNDGIENIDRVRNINPRWPLRKFRIKGYASGFRGWGGWGDMRDQHLCLCFSSMYAEPLDHS</sequence>
<comment type="cofactor">
    <cofactor evidence="1 24">
        <name>Mn(2+)</name>
        <dbReference type="ChEBI" id="CHEBI:29035"/>
    </cofactor>
</comment>
<evidence type="ECO:0000256" key="5">
    <source>
        <dbReference type="ARBA" id="ARBA00012613"/>
    </source>
</evidence>
<feature type="binding site" evidence="23">
    <location>
        <position position="139"/>
    </location>
    <ligand>
        <name>substrate</name>
    </ligand>
</feature>
<feature type="binding site" evidence="24">
    <location>
        <position position="349"/>
    </location>
    <ligand>
        <name>Mn(2+)</name>
        <dbReference type="ChEBI" id="CHEBI:29035"/>
    </ligand>
</feature>
<keyword evidence="15 25" id="KW-1015">Disulfide bond</keyword>
<feature type="disulfide bond" evidence="25">
    <location>
        <begin position="263"/>
        <end position="266"/>
    </location>
</feature>
<gene>
    <name evidence="27" type="ORF">KC19_2G074300</name>
</gene>
<dbReference type="EMBL" id="CM026422">
    <property type="protein sequence ID" value="KAG0586236.1"/>
    <property type="molecule type" value="Genomic_DNA"/>
</dbReference>
<evidence type="ECO:0000256" key="11">
    <source>
        <dbReference type="ARBA" id="ARBA00022968"/>
    </source>
</evidence>
<dbReference type="Pfam" id="PF05060">
    <property type="entry name" value="MGAT2"/>
    <property type="match status" value="1"/>
</dbReference>
<proteinExistence type="inferred from homology"/>
<keyword evidence="10 24" id="KW-0479">Metal-binding</keyword>
<dbReference type="GO" id="GO:0000139">
    <property type="term" value="C:Golgi membrane"/>
    <property type="evidence" value="ECO:0007669"/>
    <property type="project" value="UniProtKB-SubCell"/>
</dbReference>
<dbReference type="AlphaFoldDB" id="A0A8T0ITW0"/>
<evidence type="ECO:0000256" key="15">
    <source>
        <dbReference type="ARBA" id="ARBA00023157"/>
    </source>
</evidence>
<name>A0A8T0ITW0_CERPU</name>
<comment type="similarity">
    <text evidence="4">Belongs to the glycosyltransferase 16 (GT16) protein family.</text>
</comment>
<evidence type="ECO:0000256" key="20">
    <source>
        <dbReference type="ARBA" id="ARBA00032552"/>
    </source>
</evidence>
<dbReference type="GO" id="GO:0005795">
    <property type="term" value="C:Golgi stack"/>
    <property type="evidence" value="ECO:0007669"/>
    <property type="project" value="InterPro"/>
</dbReference>
<keyword evidence="28" id="KW-1185">Reference proteome</keyword>
<dbReference type="GO" id="GO:0008455">
    <property type="term" value="F:alpha-1,6-mannosylglycoprotein 2-beta-N-acetylglucosaminyltransferase activity"/>
    <property type="evidence" value="ECO:0007669"/>
    <property type="project" value="UniProtKB-EC"/>
</dbReference>
<organism evidence="27 28">
    <name type="scientific">Ceratodon purpureus</name>
    <name type="common">Fire moss</name>
    <name type="synonym">Dicranum purpureum</name>
    <dbReference type="NCBI Taxonomy" id="3225"/>
    <lineage>
        <taxon>Eukaryota</taxon>
        <taxon>Viridiplantae</taxon>
        <taxon>Streptophyta</taxon>
        <taxon>Embryophyta</taxon>
        <taxon>Bryophyta</taxon>
        <taxon>Bryophytina</taxon>
        <taxon>Bryopsida</taxon>
        <taxon>Dicranidae</taxon>
        <taxon>Pseudoditrichales</taxon>
        <taxon>Ditrichaceae</taxon>
        <taxon>Ceratodon</taxon>
    </lineage>
</organism>
<keyword evidence="9 26" id="KW-0812">Transmembrane</keyword>
<evidence type="ECO:0000313" key="27">
    <source>
        <dbReference type="EMBL" id="KAG0586236.1"/>
    </source>
</evidence>
<accession>A0A8T0ITW0</accession>
<keyword evidence="11" id="KW-0735">Signal-anchor</keyword>
<evidence type="ECO:0000256" key="17">
    <source>
        <dbReference type="ARBA" id="ARBA00023211"/>
    </source>
</evidence>
<evidence type="ECO:0000256" key="23">
    <source>
        <dbReference type="PIRSR" id="PIRSR607754-1"/>
    </source>
</evidence>
<evidence type="ECO:0000256" key="12">
    <source>
        <dbReference type="ARBA" id="ARBA00022989"/>
    </source>
</evidence>
<feature type="disulfide bond" evidence="25">
    <location>
        <begin position="181"/>
        <end position="192"/>
    </location>
</feature>
<dbReference type="SUPFAM" id="SSF53448">
    <property type="entry name" value="Nucleotide-diphospho-sugar transferases"/>
    <property type="match status" value="1"/>
</dbReference>
<evidence type="ECO:0000256" key="8">
    <source>
        <dbReference type="ARBA" id="ARBA00022679"/>
    </source>
</evidence>
<keyword evidence="12 26" id="KW-1133">Transmembrane helix</keyword>
<reference evidence="27" key="1">
    <citation type="submission" date="2020-06" db="EMBL/GenBank/DDBJ databases">
        <title>WGS assembly of Ceratodon purpureus strain R40.</title>
        <authorList>
            <person name="Carey S.B."/>
            <person name="Jenkins J."/>
            <person name="Shu S."/>
            <person name="Lovell J.T."/>
            <person name="Sreedasyam A."/>
            <person name="Maumus F."/>
            <person name="Tiley G.P."/>
            <person name="Fernandez-Pozo N."/>
            <person name="Barry K."/>
            <person name="Chen C."/>
            <person name="Wang M."/>
            <person name="Lipzen A."/>
            <person name="Daum C."/>
            <person name="Saski C.A."/>
            <person name="Payton A.C."/>
            <person name="Mcbreen J.C."/>
            <person name="Conrad R.E."/>
            <person name="Kollar L.M."/>
            <person name="Olsson S."/>
            <person name="Huttunen S."/>
            <person name="Landis J.B."/>
            <person name="Wickett N.J."/>
            <person name="Johnson M.G."/>
            <person name="Rensing S.A."/>
            <person name="Grimwood J."/>
            <person name="Schmutz J."/>
            <person name="Mcdaniel S.F."/>
        </authorList>
    </citation>
    <scope>NUCLEOTIDE SEQUENCE</scope>
    <source>
        <strain evidence="27">R40</strain>
    </source>
</reference>
<evidence type="ECO:0000256" key="24">
    <source>
        <dbReference type="PIRSR" id="PIRSR607754-2"/>
    </source>
</evidence>
<keyword evidence="14 26" id="KW-0472">Membrane</keyword>
<comment type="subcellular location">
    <subcellularLocation>
        <location evidence="2">Golgi apparatus membrane</location>
        <topology evidence="2">Single-pass type II membrane protein</topology>
    </subcellularLocation>
</comment>
<dbReference type="PANTHER" id="PTHR12871:SF0">
    <property type="entry name" value="ALPHA-1,6-MANNOSYL-GLYCOPROTEIN 2-BETA-N-ACETYLGLUCOSAMINYLTRANSFERASE"/>
    <property type="match status" value="1"/>
</dbReference>
<evidence type="ECO:0000256" key="19">
    <source>
        <dbReference type="ARBA" id="ARBA00031203"/>
    </source>
</evidence>
<evidence type="ECO:0000256" key="7">
    <source>
        <dbReference type="ARBA" id="ARBA00022676"/>
    </source>
</evidence>
<evidence type="ECO:0000256" key="16">
    <source>
        <dbReference type="ARBA" id="ARBA00023180"/>
    </source>
</evidence>